<feature type="domain" description="NmrA-like" evidence="3">
    <location>
        <begin position="7"/>
        <end position="245"/>
    </location>
</feature>
<sequence>MSETKIKTKVILVGASGNLGPSVLNAFLAAPDDFDVSVLTRPDSTATFPPNTNVVKSDYKDESLKAAFTGKDAVVSLLGNAGFGELQNKVVDAAIEAGVKRFVPSEFGSDTPNPAVRAIVPVFNSKRGTVEHIQKKQSEGAKNISWTGLITGPFFDWGLEIGFLGFDPKNRKATLWDNGTARFATSNLNFIGRALVRALHPSNFEKTENQYVHVASFVTTQKEVLAAFERATGQKWTVEHKSTEVEQARATEKFAKNDFSEVATLILAATYGPAELGAFERLWNEDLGLEKESLDETVKAVLEGRRP</sequence>
<dbReference type="SUPFAM" id="SSF51735">
    <property type="entry name" value="NAD(P)-binding Rossmann-fold domains"/>
    <property type="match status" value="1"/>
</dbReference>
<evidence type="ECO:0000259" key="3">
    <source>
        <dbReference type="Pfam" id="PF05368"/>
    </source>
</evidence>
<dbReference type="Pfam" id="PF05368">
    <property type="entry name" value="NmrA"/>
    <property type="match status" value="1"/>
</dbReference>
<dbReference type="InterPro" id="IPR051609">
    <property type="entry name" value="NmrA/Isoflavone_reductase-like"/>
</dbReference>
<dbReference type="GO" id="GO:0016491">
    <property type="term" value="F:oxidoreductase activity"/>
    <property type="evidence" value="ECO:0007669"/>
    <property type="project" value="UniProtKB-KW"/>
</dbReference>
<dbReference type="RefSeq" id="XP_033392283.1">
    <property type="nucleotide sequence ID" value="XM_033541345.1"/>
</dbReference>
<evidence type="ECO:0000256" key="2">
    <source>
        <dbReference type="ARBA" id="ARBA00023002"/>
    </source>
</evidence>
<dbReference type="InterPro" id="IPR045312">
    <property type="entry name" value="PCBER-like"/>
</dbReference>
<dbReference type="GeneID" id="54298841"/>
<keyword evidence="5" id="KW-1185">Reference proteome</keyword>
<keyword evidence="1" id="KW-0521">NADP</keyword>
<accession>A0A6A6B018</accession>
<reference evidence="4" key="1">
    <citation type="journal article" date="2020" name="Stud. Mycol.">
        <title>101 Dothideomycetes genomes: a test case for predicting lifestyles and emergence of pathogens.</title>
        <authorList>
            <person name="Haridas S."/>
            <person name="Albert R."/>
            <person name="Binder M."/>
            <person name="Bloem J."/>
            <person name="Labutti K."/>
            <person name="Salamov A."/>
            <person name="Andreopoulos B."/>
            <person name="Baker S."/>
            <person name="Barry K."/>
            <person name="Bills G."/>
            <person name="Bluhm B."/>
            <person name="Cannon C."/>
            <person name="Castanera R."/>
            <person name="Culley D."/>
            <person name="Daum C."/>
            <person name="Ezra D."/>
            <person name="Gonzalez J."/>
            <person name="Henrissat B."/>
            <person name="Kuo A."/>
            <person name="Liang C."/>
            <person name="Lipzen A."/>
            <person name="Lutzoni F."/>
            <person name="Magnuson J."/>
            <person name="Mondo S."/>
            <person name="Nolan M."/>
            <person name="Ohm R."/>
            <person name="Pangilinan J."/>
            <person name="Park H.-J."/>
            <person name="Ramirez L."/>
            <person name="Alfaro M."/>
            <person name="Sun H."/>
            <person name="Tritt A."/>
            <person name="Yoshinaga Y."/>
            <person name="Zwiers L.-H."/>
            <person name="Turgeon B."/>
            <person name="Goodwin S."/>
            <person name="Spatafora J."/>
            <person name="Crous P."/>
            <person name="Grigoriev I."/>
        </authorList>
    </citation>
    <scope>NUCLEOTIDE SEQUENCE</scope>
    <source>
        <strain evidence="4">CBS 121167</strain>
    </source>
</reference>
<dbReference type="PANTHER" id="PTHR47706">
    <property type="entry name" value="NMRA-LIKE FAMILY PROTEIN"/>
    <property type="match status" value="1"/>
</dbReference>
<dbReference type="AlphaFoldDB" id="A0A6A6B018"/>
<dbReference type="OrthoDB" id="9984533at2759"/>
<dbReference type="Gene3D" id="3.40.50.720">
    <property type="entry name" value="NAD(P)-binding Rossmann-like Domain"/>
    <property type="match status" value="1"/>
</dbReference>
<evidence type="ECO:0000313" key="5">
    <source>
        <dbReference type="Proteomes" id="UP000799438"/>
    </source>
</evidence>
<dbReference type="Gene3D" id="3.90.25.10">
    <property type="entry name" value="UDP-galactose 4-epimerase, domain 1"/>
    <property type="match status" value="1"/>
</dbReference>
<dbReference type="InterPro" id="IPR008030">
    <property type="entry name" value="NmrA-like"/>
</dbReference>
<keyword evidence="2" id="KW-0560">Oxidoreductase</keyword>
<dbReference type="CDD" id="cd05259">
    <property type="entry name" value="PCBER_SDR_a"/>
    <property type="match status" value="1"/>
</dbReference>
<protein>
    <recommendedName>
        <fullName evidence="3">NmrA-like domain-containing protein</fullName>
    </recommendedName>
</protein>
<proteinExistence type="predicted"/>
<gene>
    <name evidence="4" type="ORF">K452DRAFT_292286</name>
</gene>
<evidence type="ECO:0000313" key="4">
    <source>
        <dbReference type="EMBL" id="KAF2136565.1"/>
    </source>
</evidence>
<dbReference type="PANTHER" id="PTHR47706:SF9">
    <property type="entry name" value="NMRA-LIKE DOMAIN-CONTAINING PROTEIN-RELATED"/>
    <property type="match status" value="1"/>
</dbReference>
<dbReference type="Proteomes" id="UP000799438">
    <property type="component" value="Unassembled WGS sequence"/>
</dbReference>
<evidence type="ECO:0000256" key="1">
    <source>
        <dbReference type="ARBA" id="ARBA00022857"/>
    </source>
</evidence>
<dbReference type="EMBL" id="ML995517">
    <property type="protein sequence ID" value="KAF2136565.1"/>
    <property type="molecule type" value="Genomic_DNA"/>
</dbReference>
<name>A0A6A6B018_9PEZI</name>
<organism evidence="4 5">
    <name type="scientific">Aplosporella prunicola CBS 121167</name>
    <dbReference type="NCBI Taxonomy" id="1176127"/>
    <lineage>
        <taxon>Eukaryota</taxon>
        <taxon>Fungi</taxon>
        <taxon>Dikarya</taxon>
        <taxon>Ascomycota</taxon>
        <taxon>Pezizomycotina</taxon>
        <taxon>Dothideomycetes</taxon>
        <taxon>Dothideomycetes incertae sedis</taxon>
        <taxon>Botryosphaeriales</taxon>
        <taxon>Aplosporellaceae</taxon>
        <taxon>Aplosporella</taxon>
    </lineage>
</organism>
<dbReference type="InterPro" id="IPR036291">
    <property type="entry name" value="NAD(P)-bd_dom_sf"/>
</dbReference>